<dbReference type="EMBL" id="CALNXI010000381">
    <property type="protein sequence ID" value="CAH3025957.1"/>
    <property type="molecule type" value="Genomic_DNA"/>
</dbReference>
<evidence type="ECO:0000256" key="7">
    <source>
        <dbReference type="SAM" id="Phobius"/>
    </source>
</evidence>
<feature type="transmembrane region" description="Helical" evidence="7">
    <location>
        <begin position="220"/>
        <end position="240"/>
    </location>
</feature>
<evidence type="ECO:0000256" key="5">
    <source>
        <dbReference type="ARBA" id="ARBA00022989"/>
    </source>
</evidence>
<accession>A0ABN8MBM2</accession>
<keyword evidence="2" id="KW-0597">Phosphoprotein</keyword>
<feature type="transmembrane region" description="Helical" evidence="7">
    <location>
        <begin position="61"/>
        <end position="82"/>
    </location>
</feature>
<evidence type="ECO:0000256" key="6">
    <source>
        <dbReference type="ARBA" id="ARBA00023136"/>
    </source>
</evidence>
<evidence type="ECO:0000256" key="3">
    <source>
        <dbReference type="ARBA" id="ARBA00022692"/>
    </source>
</evidence>
<reference evidence="9 10" key="1">
    <citation type="submission" date="2022-05" db="EMBL/GenBank/DDBJ databases">
        <authorList>
            <consortium name="Genoscope - CEA"/>
            <person name="William W."/>
        </authorList>
    </citation>
    <scope>NUCLEOTIDE SEQUENCE [LARGE SCALE GENOMIC DNA]</scope>
</reference>
<protein>
    <recommendedName>
        <fullName evidence="8">Proline-rich transmembrane protein 3/4 domain-containing protein</fullName>
    </recommendedName>
</protein>
<keyword evidence="6 7" id="KW-0472">Membrane</keyword>
<evidence type="ECO:0000256" key="1">
    <source>
        <dbReference type="ARBA" id="ARBA00004141"/>
    </source>
</evidence>
<keyword evidence="5 7" id="KW-1133">Transmembrane helix</keyword>
<comment type="caution">
    <text evidence="9">The sequence shown here is derived from an EMBL/GenBank/DDBJ whole genome shotgun (WGS) entry which is preliminary data.</text>
</comment>
<keyword evidence="3 7" id="KW-0812">Transmembrane</keyword>
<dbReference type="Pfam" id="PF25987">
    <property type="entry name" value="PRRT3"/>
    <property type="match status" value="1"/>
</dbReference>
<proteinExistence type="predicted"/>
<dbReference type="Proteomes" id="UP001159427">
    <property type="component" value="Unassembled WGS sequence"/>
</dbReference>
<dbReference type="InterPro" id="IPR059081">
    <property type="entry name" value="PRRT3-4"/>
</dbReference>
<dbReference type="InterPro" id="IPR052836">
    <property type="entry name" value="PRRT_domain-containing"/>
</dbReference>
<evidence type="ECO:0000259" key="8">
    <source>
        <dbReference type="Pfam" id="PF25987"/>
    </source>
</evidence>
<evidence type="ECO:0000256" key="4">
    <source>
        <dbReference type="ARBA" id="ARBA00022729"/>
    </source>
</evidence>
<keyword evidence="10" id="KW-1185">Reference proteome</keyword>
<name>A0ABN8MBM2_9CNID</name>
<feature type="domain" description="Proline-rich transmembrane protein 3/4" evidence="8">
    <location>
        <begin position="5"/>
        <end position="289"/>
    </location>
</feature>
<comment type="subcellular location">
    <subcellularLocation>
        <location evidence="1">Membrane</location>
        <topology evidence="1">Multi-pass membrane protein</topology>
    </subcellularLocation>
</comment>
<evidence type="ECO:0000313" key="10">
    <source>
        <dbReference type="Proteomes" id="UP001159427"/>
    </source>
</evidence>
<feature type="transmembrane region" description="Helical" evidence="7">
    <location>
        <begin position="260"/>
        <end position="283"/>
    </location>
</feature>
<evidence type="ECO:0000313" key="9">
    <source>
        <dbReference type="EMBL" id="CAH3025957.1"/>
    </source>
</evidence>
<organism evidence="9 10">
    <name type="scientific">Porites evermanni</name>
    <dbReference type="NCBI Taxonomy" id="104178"/>
    <lineage>
        <taxon>Eukaryota</taxon>
        <taxon>Metazoa</taxon>
        <taxon>Cnidaria</taxon>
        <taxon>Anthozoa</taxon>
        <taxon>Hexacorallia</taxon>
        <taxon>Scleractinia</taxon>
        <taxon>Fungiina</taxon>
        <taxon>Poritidae</taxon>
        <taxon>Porites</taxon>
    </lineage>
</organism>
<feature type="transmembrane region" description="Helical" evidence="7">
    <location>
        <begin position="94"/>
        <end position="122"/>
    </location>
</feature>
<gene>
    <name evidence="9" type="ORF">PEVE_00027692</name>
</gene>
<feature type="transmembrane region" description="Helical" evidence="7">
    <location>
        <begin position="167"/>
        <end position="191"/>
    </location>
</feature>
<sequence length="303" mass="34117">MAENKKLWPEPVPDWPRAKEIWKWGWPFHIYFFTVLYCLVVIRGLYILIRQGKQELFRRSHRFLMNALLLVFGISRTVFLIWNPYGSGTNESKAELVACIITLSIGTACITAAISFLLLIVLESTRISVAPSKVQNRAFLLGVFVINVLYIIMSDLIVAHFHEAKVMILICQVAFALWGILVALGYALAAARLWRNFKSTRQSAQYNPDLAADGKKFTKLVILLYLASFCGMAMFCTIVYSALGDTGVYNETAIVSNWPWIAVQTLMRSCETFMCLLIFGIALKTNTGSTTKNNKVDCVESKA</sequence>
<feature type="transmembrane region" description="Helical" evidence="7">
    <location>
        <begin position="28"/>
        <end position="49"/>
    </location>
</feature>
<evidence type="ECO:0000256" key="2">
    <source>
        <dbReference type="ARBA" id="ARBA00022553"/>
    </source>
</evidence>
<keyword evidence="4" id="KW-0732">Signal</keyword>
<dbReference type="PANTHER" id="PTHR35578">
    <property type="entry name" value="PROLINE-RICH TRANSMEMBRANE PROTEIN 4-RELATED"/>
    <property type="match status" value="1"/>
</dbReference>
<feature type="transmembrane region" description="Helical" evidence="7">
    <location>
        <begin position="138"/>
        <end position="161"/>
    </location>
</feature>